<dbReference type="PANTHER" id="PTHR30621:SF0">
    <property type="entry name" value="BIFUNCTIONAL GLUTAMINE SYNTHETASE ADENYLYLTRANSFERASE_ADENYLYL-REMOVING ENZYME"/>
    <property type="match status" value="1"/>
</dbReference>
<evidence type="ECO:0000259" key="9">
    <source>
        <dbReference type="Pfam" id="PF08335"/>
    </source>
</evidence>
<keyword evidence="1 7" id="KW-0808">Transferase</keyword>
<dbReference type="EC" id="2.7.7.42" evidence="7"/>
<organism evidence="10 11">
    <name type="scientific">Parasutterella secunda</name>
    <dbReference type="NCBI Taxonomy" id="626947"/>
    <lineage>
        <taxon>Bacteria</taxon>
        <taxon>Pseudomonadati</taxon>
        <taxon>Pseudomonadota</taxon>
        <taxon>Betaproteobacteria</taxon>
        <taxon>Burkholderiales</taxon>
        <taxon>Sutterellaceae</taxon>
        <taxon>Parasutterella</taxon>
    </lineage>
</organism>
<keyword evidence="10" id="KW-0436">Ligase</keyword>
<dbReference type="HAMAP" id="MF_00802">
    <property type="entry name" value="GlnE"/>
    <property type="match status" value="1"/>
</dbReference>
<dbReference type="SUPFAM" id="SSF81593">
    <property type="entry name" value="Nucleotidyltransferase substrate binding subunit/domain"/>
    <property type="match status" value="2"/>
</dbReference>
<dbReference type="Gene3D" id="1.20.120.1510">
    <property type="match status" value="1"/>
</dbReference>
<dbReference type="Pfam" id="PF08335">
    <property type="entry name" value="GlnD_UR_UTase"/>
    <property type="match status" value="1"/>
</dbReference>
<dbReference type="InterPro" id="IPR043519">
    <property type="entry name" value="NT_sf"/>
</dbReference>
<gene>
    <name evidence="7 10" type="primary">glnE</name>
    <name evidence="10" type="ORF">H5985_08165</name>
</gene>
<accession>A0ABS2GWK0</accession>
<evidence type="ECO:0000313" key="11">
    <source>
        <dbReference type="Proteomes" id="UP000777002"/>
    </source>
</evidence>
<dbReference type="GO" id="GO:0047388">
    <property type="term" value="F:[glutamine synthetase]-adenylyl-L-tyrosine phosphorylase activity"/>
    <property type="evidence" value="ECO:0007669"/>
    <property type="project" value="UniProtKB-EC"/>
</dbReference>
<proteinExistence type="inferred from homology"/>
<feature type="region of interest" description="Adenylyl transferase" evidence="7">
    <location>
        <begin position="444"/>
        <end position="939"/>
    </location>
</feature>
<dbReference type="Proteomes" id="UP000777002">
    <property type="component" value="Unassembled WGS sequence"/>
</dbReference>
<dbReference type="InterPro" id="IPR013546">
    <property type="entry name" value="PII_UdlTrfase/GS_AdlTrfase"/>
</dbReference>
<evidence type="ECO:0000256" key="6">
    <source>
        <dbReference type="ARBA" id="ARBA00023268"/>
    </source>
</evidence>
<comment type="cofactor">
    <cofactor evidence="7">
        <name>Mg(2+)</name>
        <dbReference type="ChEBI" id="CHEBI:18420"/>
    </cofactor>
</comment>
<evidence type="ECO:0000256" key="5">
    <source>
        <dbReference type="ARBA" id="ARBA00022842"/>
    </source>
</evidence>
<evidence type="ECO:0000256" key="4">
    <source>
        <dbReference type="ARBA" id="ARBA00022840"/>
    </source>
</evidence>
<feature type="domain" description="Glutamate-ammonia ligase adenylyltransferase repeated" evidence="8">
    <location>
        <begin position="549"/>
        <end position="791"/>
    </location>
</feature>
<feature type="domain" description="PII-uridylyltransferase/Glutamine-synthetase adenylyltransferase" evidence="9">
    <location>
        <begin position="288"/>
        <end position="425"/>
    </location>
</feature>
<keyword evidence="4 7" id="KW-0067">ATP-binding</keyword>
<dbReference type="GO" id="GO:0008882">
    <property type="term" value="F:[glutamate-ammonia-ligase] adenylyltransferase activity"/>
    <property type="evidence" value="ECO:0007669"/>
    <property type="project" value="UniProtKB-EC"/>
</dbReference>
<feature type="domain" description="Glutamate-ammonia ligase adenylyltransferase repeated" evidence="8">
    <location>
        <begin position="27"/>
        <end position="247"/>
    </location>
</feature>
<keyword evidence="5 7" id="KW-0460">Magnesium</keyword>
<comment type="catalytic activity">
    <reaction evidence="7">
        <text>[glutamine synthetase]-O(4)-(5'-adenylyl)-L-tyrosine + phosphate = [glutamine synthetase]-L-tyrosine + ADP</text>
        <dbReference type="Rhea" id="RHEA:43716"/>
        <dbReference type="Rhea" id="RHEA-COMP:10660"/>
        <dbReference type="Rhea" id="RHEA-COMP:10661"/>
        <dbReference type="ChEBI" id="CHEBI:43474"/>
        <dbReference type="ChEBI" id="CHEBI:46858"/>
        <dbReference type="ChEBI" id="CHEBI:83624"/>
        <dbReference type="ChEBI" id="CHEBI:456216"/>
        <dbReference type="EC" id="2.7.7.89"/>
    </reaction>
</comment>
<dbReference type="GO" id="GO:0016874">
    <property type="term" value="F:ligase activity"/>
    <property type="evidence" value="ECO:0007669"/>
    <property type="project" value="UniProtKB-KW"/>
</dbReference>
<dbReference type="Gene3D" id="1.20.120.330">
    <property type="entry name" value="Nucleotidyltransferases domain 2"/>
    <property type="match status" value="2"/>
</dbReference>
<dbReference type="CDD" id="cd05401">
    <property type="entry name" value="NT_GlnE_GlnD_like"/>
    <property type="match status" value="2"/>
</dbReference>
<dbReference type="Pfam" id="PF03710">
    <property type="entry name" value="GlnE"/>
    <property type="match status" value="2"/>
</dbReference>
<evidence type="ECO:0000256" key="2">
    <source>
        <dbReference type="ARBA" id="ARBA00022695"/>
    </source>
</evidence>
<dbReference type="SUPFAM" id="SSF81301">
    <property type="entry name" value="Nucleotidyltransferase"/>
    <property type="match status" value="2"/>
</dbReference>
<keyword evidence="3 7" id="KW-0547">Nucleotide-binding</keyword>
<evidence type="ECO:0000313" key="10">
    <source>
        <dbReference type="EMBL" id="MBM6929238.1"/>
    </source>
</evidence>
<keyword evidence="6 7" id="KW-0511">Multifunctional enzyme</keyword>
<evidence type="ECO:0000256" key="1">
    <source>
        <dbReference type="ARBA" id="ARBA00022679"/>
    </source>
</evidence>
<dbReference type="Gene3D" id="3.30.460.10">
    <property type="entry name" value="Beta Polymerase, domain 2"/>
    <property type="match status" value="2"/>
</dbReference>
<evidence type="ECO:0000256" key="3">
    <source>
        <dbReference type="ARBA" id="ARBA00022741"/>
    </source>
</evidence>
<evidence type="ECO:0000256" key="7">
    <source>
        <dbReference type="HAMAP-Rule" id="MF_00802"/>
    </source>
</evidence>
<sequence length="939" mass="106782">MSRLSICDLPRYSFFLKRALMGAKPMADDSERLSWLSELAAAPYTRDKMRAFLQGAENAETLSERLRLLRREMLLTVLSRDATGAADYFEVVRTMTDLAQEAVSRMVRVQAKALSERFGVPCSESGVPQDLLVVGMGKLGGEELNVSSDIDLIFVYDEQGRCRPTSTCPNPRRELSNAEFFERLAKKVIPALSDIEGAGFVFRVDMRLRPNGDSGPIVISNDMLEEYLYVQGREWERFAWLKGRVVNEPVFTDQETFDQQCKNLYDVVRPFVFRRYVDFNAISALSNLHKLIRSETQRREAGKELGIDVKLGRGGIREIEFIAQTFQVIRAGREPQLRVKGTLKALQLLEKFGVMKAEQVTQLSEAYIFLRNLEHAIQYIDDQQTHRLPPSTEQQQQVATLMGLEPEQMIGRLMNIREYVARVFDGIFQVDQEQNEDDDWPQGWSVGYDQAQEALAAELSRMGYSQTEQCAGRILQLMGSKFLAAQTESARSRMAQLVKRICGLCPELAGDDQGIPAEVILTRFLTLLEVIAGRSTYVSLLIQYPKVCEKVATVLKTSAWAADYLTAHPIVLDELVDERVSELDNFSPVDWSAWQDDLWEKLREAESDQEAQMNLLRDAHHAAVFKLLMADLEGRFTVERLADQLSALADAVLEMVITLAWQTIASRHCEVPKFAVVAYGKLGGKELSYASDLDLIYLYDDPSPEASKNYTRLVRRMMSWLSVQTSSGILFDVDLRLRPNGENGLVVSSLEMFKRYQRNEDGTGAWPWEHQALTRARFCAGDREIGAAFEKEREDILRLARDKEKVFKDVSEMRDRMLQGHPNPTSLFDVKHDRGGMVDVEFAVQAMVLAYSHEHPELVNNFGNILLLEMAARAGLIDEQLAQKCVAIYRDYRFIQRKHRLEFGSGPVRVNRGEQRENIEAVLELWKSVFGDTGPQRTH</sequence>
<dbReference type="RefSeq" id="WP_205050824.1">
    <property type="nucleotide sequence ID" value="NZ_JACJKX010000017.1"/>
</dbReference>
<dbReference type="InterPro" id="IPR005190">
    <property type="entry name" value="GlnE_rpt_dom"/>
</dbReference>
<dbReference type="PANTHER" id="PTHR30621">
    <property type="entry name" value="GLUTAMINE SYNTHETASE ADENYLYLTRANSFERASE"/>
    <property type="match status" value="1"/>
</dbReference>
<comment type="catalytic activity">
    <reaction evidence="7">
        <text>[glutamine synthetase]-L-tyrosine + ATP = [glutamine synthetase]-O(4)-(5'-adenylyl)-L-tyrosine + diphosphate</text>
        <dbReference type="Rhea" id="RHEA:18589"/>
        <dbReference type="Rhea" id="RHEA-COMP:10660"/>
        <dbReference type="Rhea" id="RHEA-COMP:10661"/>
        <dbReference type="ChEBI" id="CHEBI:30616"/>
        <dbReference type="ChEBI" id="CHEBI:33019"/>
        <dbReference type="ChEBI" id="CHEBI:46858"/>
        <dbReference type="ChEBI" id="CHEBI:83624"/>
        <dbReference type="EC" id="2.7.7.42"/>
    </reaction>
</comment>
<comment type="similarity">
    <text evidence="7">Belongs to the GlnE family.</text>
</comment>
<reference evidence="10 11" key="1">
    <citation type="journal article" date="2021" name="Sci. Rep.">
        <title>The distribution of antibiotic resistance genes in chicken gut microbiota commensals.</title>
        <authorList>
            <person name="Juricova H."/>
            <person name="Matiasovicova J."/>
            <person name="Kubasova T."/>
            <person name="Cejkova D."/>
            <person name="Rychlik I."/>
        </authorList>
    </citation>
    <scope>NUCLEOTIDE SEQUENCE [LARGE SCALE GENOMIC DNA]</scope>
    <source>
        <strain evidence="10 11">An562</strain>
    </source>
</reference>
<dbReference type="EC" id="2.7.7.89" evidence="7"/>
<evidence type="ECO:0000259" key="8">
    <source>
        <dbReference type="Pfam" id="PF03710"/>
    </source>
</evidence>
<protein>
    <recommendedName>
        <fullName evidence="7">Bifunctional glutamine synthetase adenylyltransferase/adenylyl-removing enzyme</fullName>
    </recommendedName>
    <alternativeName>
        <fullName evidence="7">ATP:glutamine synthetase adenylyltransferase</fullName>
    </alternativeName>
    <alternativeName>
        <fullName evidence="7">ATase</fullName>
    </alternativeName>
    <domain>
        <recommendedName>
            <fullName evidence="7">Glutamine synthetase adenylyl-L-tyrosine phosphorylase</fullName>
            <ecNumber evidence="7">2.7.7.89</ecNumber>
        </recommendedName>
        <alternativeName>
            <fullName evidence="7">Adenylyl removase</fullName>
            <shortName evidence="7">AR</shortName>
            <shortName evidence="7">AT-N</shortName>
        </alternativeName>
    </domain>
    <domain>
        <recommendedName>
            <fullName evidence="7">Glutamine synthetase adenylyl transferase</fullName>
            <ecNumber evidence="7">2.7.7.42</ecNumber>
        </recommendedName>
        <alternativeName>
            <fullName evidence="7">Adenylyl transferase</fullName>
            <shortName evidence="7">AT</shortName>
            <shortName evidence="7">AT-C</shortName>
        </alternativeName>
    </domain>
</protein>
<dbReference type="InterPro" id="IPR023057">
    <property type="entry name" value="GlnE"/>
</dbReference>
<keyword evidence="2 7" id="KW-0548">Nucleotidyltransferase</keyword>
<dbReference type="EMBL" id="JACJKX010000017">
    <property type="protein sequence ID" value="MBM6929238.1"/>
    <property type="molecule type" value="Genomic_DNA"/>
</dbReference>
<comment type="caution">
    <text evidence="10">The sequence shown here is derived from an EMBL/GenBank/DDBJ whole genome shotgun (WGS) entry which is preliminary data.</text>
</comment>
<feature type="region of interest" description="Adenylyl removase" evidence="7">
    <location>
        <begin position="1"/>
        <end position="434"/>
    </location>
</feature>
<name>A0ABS2GWK0_9BURK</name>
<dbReference type="NCBIfam" id="NF008292">
    <property type="entry name" value="PRK11072.1"/>
    <property type="match status" value="1"/>
</dbReference>
<keyword evidence="11" id="KW-1185">Reference proteome</keyword>
<comment type="function">
    <text evidence="7">Involved in the regulation of glutamine synthetase GlnA, a key enzyme in the process to assimilate ammonia. When cellular nitrogen levels are high, the C-terminal adenylyl transferase (AT) inactivates GlnA by covalent transfer of an adenylyl group from ATP to specific tyrosine residue of GlnA, thus reducing its activity. Conversely, when nitrogen levels are low, the N-terminal adenylyl removase (AR) activates GlnA by removing the adenylyl group by phosphorolysis, increasing its activity. The regulatory region of GlnE binds the signal transduction protein PII (GlnB) which indicates the nitrogen status of the cell.</text>
</comment>